<evidence type="ECO:0000313" key="2">
    <source>
        <dbReference type="EMBL" id="KAJ2904179.1"/>
    </source>
</evidence>
<proteinExistence type="predicted"/>
<accession>A0AAD5RVP6</accession>
<reference evidence="2" key="1">
    <citation type="submission" date="2022-07" db="EMBL/GenBank/DDBJ databases">
        <title>Draft genome sequence of Zalerion maritima ATCC 34329, a (micro)plastics degrading marine fungus.</title>
        <authorList>
            <person name="Paco A."/>
            <person name="Goncalves M.F.M."/>
            <person name="Rocha-Santos T.A.P."/>
            <person name="Alves A."/>
        </authorList>
    </citation>
    <scope>NUCLEOTIDE SEQUENCE</scope>
    <source>
        <strain evidence="2">ATCC 34329</strain>
    </source>
</reference>
<sequence length="143" mass="16330">MISARLQDTAPASPTHRGPRLQNRITERTAVSLACIEQWCDKCYYATWHASTGSKNEVMESRLYSNTGATSSLEQVLAAAQFNAEKWRLHNSPLCYRSGHIEREGMDISGGLVRFDLRVGGVWWRKRYALRQDRNLWSSRGLN</sequence>
<organism evidence="2 3">
    <name type="scientific">Zalerion maritima</name>
    <dbReference type="NCBI Taxonomy" id="339359"/>
    <lineage>
        <taxon>Eukaryota</taxon>
        <taxon>Fungi</taxon>
        <taxon>Dikarya</taxon>
        <taxon>Ascomycota</taxon>
        <taxon>Pezizomycotina</taxon>
        <taxon>Sordariomycetes</taxon>
        <taxon>Lulworthiomycetidae</taxon>
        <taxon>Lulworthiales</taxon>
        <taxon>Lulworthiaceae</taxon>
        <taxon>Zalerion</taxon>
    </lineage>
</organism>
<keyword evidence="3" id="KW-1185">Reference proteome</keyword>
<comment type="caution">
    <text evidence="2">The sequence shown here is derived from an EMBL/GenBank/DDBJ whole genome shotgun (WGS) entry which is preliminary data.</text>
</comment>
<dbReference type="EMBL" id="JAKWBI020000060">
    <property type="protein sequence ID" value="KAJ2904179.1"/>
    <property type="molecule type" value="Genomic_DNA"/>
</dbReference>
<gene>
    <name evidence="2" type="ORF">MKZ38_008713</name>
</gene>
<name>A0AAD5RVP6_9PEZI</name>
<evidence type="ECO:0000256" key="1">
    <source>
        <dbReference type="SAM" id="MobiDB-lite"/>
    </source>
</evidence>
<dbReference type="AlphaFoldDB" id="A0AAD5RVP6"/>
<feature type="region of interest" description="Disordered" evidence="1">
    <location>
        <begin position="1"/>
        <end position="23"/>
    </location>
</feature>
<evidence type="ECO:0000313" key="3">
    <source>
        <dbReference type="Proteomes" id="UP001201980"/>
    </source>
</evidence>
<protein>
    <submittedName>
        <fullName evidence="2">Uncharacterized protein</fullName>
    </submittedName>
</protein>
<dbReference type="Proteomes" id="UP001201980">
    <property type="component" value="Unassembled WGS sequence"/>
</dbReference>